<comment type="caution">
    <text evidence="3">The sequence shown here is derived from an EMBL/GenBank/DDBJ whole genome shotgun (WGS) entry which is preliminary data.</text>
</comment>
<feature type="compositionally biased region" description="Basic and acidic residues" evidence="2">
    <location>
        <begin position="188"/>
        <end position="197"/>
    </location>
</feature>
<organism evidence="3 4">
    <name type="scientific">Cercophora newfieldiana</name>
    <dbReference type="NCBI Taxonomy" id="92897"/>
    <lineage>
        <taxon>Eukaryota</taxon>
        <taxon>Fungi</taxon>
        <taxon>Dikarya</taxon>
        <taxon>Ascomycota</taxon>
        <taxon>Pezizomycotina</taxon>
        <taxon>Sordariomycetes</taxon>
        <taxon>Sordariomycetidae</taxon>
        <taxon>Sordariales</taxon>
        <taxon>Lasiosphaeriaceae</taxon>
        <taxon>Cercophora</taxon>
    </lineage>
</organism>
<feature type="compositionally biased region" description="Polar residues" evidence="2">
    <location>
        <begin position="628"/>
        <end position="640"/>
    </location>
</feature>
<feature type="compositionally biased region" description="Low complexity" evidence="2">
    <location>
        <begin position="377"/>
        <end position="391"/>
    </location>
</feature>
<feature type="compositionally biased region" description="Basic and acidic residues" evidence="2">
    <location>
        <begin position="656"/>
        <end position="688"/>
    </location>
</feature>
<keyword evidence="1" id="KW-0175">Coiled coil</keyword>
<evidence type="ECO:0000313" key="3">
    <source>
        <dbReference type="EMBL" id="KAK0651276.1"/>
    </source>
</evidence>
<feature type="region of interest" description="Disordered" evidence="2">
    <location>
        <begin position="465"/>
        <end position="688"/>
    </location>
</feature>
<feature type="compositionally biased region" description="Polar residues" evidence="2">
    <location>
        <begin position="548"/>
        <end position="564"/>
    </location>
</feature>
<feature type="compositionally biased region" description="Polar residues" evidence="2">
    <location>
        <begin position="580"/>
        <end position="589"/>
    </location>
</feature>
<feature type="compositionally biased region" description="Basic and acidic residues" evidence="2">
    <location>
        <begin position="493"/>
        <end position="515"/>
    </location>
</feature>
<evidence type="ECO:0000256" key="2">
    <source>
        <dbReference type="SAM" id="MobiDB-lite"/>
    </source>
</evidence>
<feature type="coiled-coil region" evidence="1">
    <location>
        <begin position="310"/>
        <end position="337"/>
    </location>
</feature>
<feature type="compositionally biased region" description="Low complexity" evidence="2">
    <location>
        <begin position="598"/>
        <end position="612"/>
    </location>
</feature>
<protein>
    <recommendedName>
        <fullName evidence="5">Carboxylesterase family protein</fullName>
    </recommendedName>
</protein>
<keyword evidence="4" id="KW-1185">Reference proteome</keyword>
<reference evidence="3" key="1">
    <citation type="submission" date="2023-06" db="EMBL/GenBank/DDBJ databases">
        <title>Genome-scale phylogeny and comparative genomics of the fungal order Sordariales.</title>
        <authorList>
            <consortium name="Lawrence Berkeley National Laboratory"/>
            <person name="Hensen N."/>
            <person name="Bonometti L."/>
            <person name="Westerberg I."/>
            <person name="Brannstrom I.O."/>
            <person name="Guillou S."/>
            <person name="Cros-Aarteil S."/>
            <person name="Calhoun S."/>
            <person name="Haridas S."/>
            <person name="Kuo A."/>
            <person name="Mondo S."/>
            <person name="Pangilinan J."/>
            <person name="Riley R."/>
            <person name="Labutti K."/>
            <person name="Andreopoulos B."/>
            <person name="Lipzen A."/>
            <person name="Chen C."/>
            <person name="Yanf M."/>
            <person name="Daum C."/>
            <person name="Ng V."/>
            <person name="Clum A."/>
            <person name="Steindorff A."/>
            <person name="Ohm R."/>
            <person name="Martin F."/>
            <person name="Silar P."/>
            <person name="Natvig D."/>
            <person name="Lalanne C."/>
            <person name="Gautier V."/>
            <person name="Ament-Velasquez S.L."/>
            <person name="Kruys A."/>
            <person name="Hutchinson M.I."/>
            <person name="Powell A.J."/>
            <person name="Barry K."/>
            <person name="Miller A.N."/>
            <person name="Grigoriev I.V."/>
            <person name="Debuchy R."/>
            <person name="Gladieux P."/>
            <person name="Thoren M.H."/>
            <person name="Johannesson H."/>
        </authorList>
    </citation>
    <scope>NUCLEOTIDE SEQUENCE</scope>
    <source>
        <strain evidence="3">SMH2532-1</strain>
    </source>
</reference>
<gene>
    <name evidence="3" type="ORF">B0T16DRAFT_453760</name>
</gene>
<dbReference type="Proteomes" id="UP001174936">
    <property type="component" value="Unassembled WGS sequence"/>
</dbReference>
<proteinExistence type="predicted"/>
<accession>A0AA40CTT3</accession>
<feature type="region of interest" description="Disordered" evidence="2">
    <location>
        <begin position="170"/>
        <end position="197"/>
    </location>
</feature>
<name>A0AA40CTT3_9PEZI</name>
<dbReference type="AlphaFoldDB" id="A0AA40CTT3"/>
<dbReference type="EMBL" id="JAULSV010000002">
    <property type="protein sequence ID" value="KAK0651276.1"/>
    <property type="molecule type" value="Genomic_DNA"/>
</dbReference>
<feature type="region of interest" description="Disordered" evidence="2">
    <location>
        <begin position="357"/>
        <end position="438"/>
    </location>
</feature>
<evidence type="ECO:0008006" key="5">
    <source>
        <dbReference type="Google" id="ProtNLM"/>
    </source>
</evidence>
<sequence length="708" mass="76913">MAPATRTRPVVDLDIHDDHPHRCDLDHHHLPNPPSSILGELHLGNITNIGKPPNGSIESLTDQLGNFHLDSSTKENLYEQQVQQTTRTRGRKTRPQVESHTFQFPLEIQYEDCGPVEGIRAPDVSVVSDETENHLGDNVLEAAVSELPSNTEQLLKHHAGQFEWLLTIPAPGNDDADSARSGRPLGDVSREDAESPRAGERRVLFGCNLVRRKTPLGEAGSDQKKSANIYTILATRVEGDDDCSSTKAATVDEMSIASSTEANTTIIRMDSPHAEASAVRRTSGSALSSRKDDIVDQIIALPPANPTSRIEDSVEALDKLEEELEALNEMARLDRVLSPEESKGRAVVQSINTSLKRTGSVAKKPATGTVRVRTAAERSSSVRKSVSSAVSQDDERSTAASRGPRRSLVARPASLLPPKPPARSSKPPTVSTFELPGDAVARRLKEQREARMSRQFNPEQAAAVAAAYSPSKPHAKSAKAPTRPTFELPGEAISRRKREEREAKLRAQEEEERRRREFKARPIRASIVPSSYPRETIASRARQGKGTGSSEAEGSATVTSTPNTAARKRQSMAAGASAATPRSSLSTARGRSELTVDSTAGTSRATSTSTGSIHGGGAGTGSVISVSKRSTVSTEDQAQQKARGREIFSRDNSIAAERERERREREAAAKLARQEAAERSRQLSREWAQKQRTKRVSLMGSEECRNIV</sequence>
<evidence type="ECO:0000313" key="4">
    <source>
        <dbReference type="Proteomes" id="UP001174936"/>
    </source>
</evidence>
<evidence type="ECO:0000256" key="1">
    <source>
        <dbReference type="SAM" id="Coils"/>
    </source>
</evidence>